<name>A0A0N1HEX5_9EURO</name>
<feature type="compositionally biased region" description="Polar residues" evidence="1">
    <location>
        <begin position="132"/>
        <end position="150"/>
    </location>
</feature>
<organism evidence="2 3">
    <name type="scientific">Cyphellophora attinorum</name>
    <dbReference type="NCBI Taxonomy" id="1664694"/>
    <lineage>
        <taxon>Eukaryota</taxon>
        <taxon>Fungi</taxon>
        <taxon>Dikarya</taxon>
        <taxon>Ascomycota</taxon>
        <taxon>Pezizomycotina</taxon>
        <taxon>Eurotiomycetes</taxon>
        <taxon>Chaetothyriomycetidae</taxon>
        <taxon>Chaetothyriales</taxon>
        <taxon>Cyphellophoraceae</taxon>
        <taxon>Cyphellophora</taxon>
    </lineage>
</organism>
<gene>
    <name evidence="2" type="ORF">AB675_6318</name>
</gene>
<dbReference type="STRING" id="1664694.A0A0N1HEX5"/>
<keyword evidence="3" id="KW-1185">Reference proteome</keyword>
<dbReference type="EMBL" id="LFJN01000004">
    <property type="protein sequence ID" value="KPI43695.1"/>
    <property type="molecule type" value="Genomic_DNA"/>
</dbReference>
<proteinExistence type="predicted"/>
<evidence type="ECO:0000313" key="2">
    <source>
        <dbReference type="EMBL" id="KPI43695.1"/>
    </source>
</evidence>
<dbReference type="RefSeq" id="XP_018003658.1">
    <property type="nucleotide sequence ID" value="XM_018146600.1"/>
</dbReference>
<evidence type="ECO:0000256" key="1">
    <source>
        <dbReference type="SAM" id="MobiDB-lite"/>
    </source>
</evidence>
<dbReference type="VEuPathDB" id="FungiDB:AB675_6318"/>
<comment type="caution">
    <text evidence="2">The sequence shown here is derived from an EMBL/GenBank/DDBJ whole genome shotgun (WGS) entry which is preliminary data.</text>
</comment>
<accession>A0A0N1HEX5</accession>
<reference evidence="2 3" key="1">
    <citation type="submission" date="2015-06" db="EMBL/GenBank/DDBJ databases">
        <title>Draft genome of the ant-associated black yeast Phialophora attae CBS 131958.</title>
        <authorList>
            <person name="Moreno L.F."/>
            <person name="Stielow B.J."/>
            <person name="de Hoog S."/>
            <person name="Vicente V.A."/>
            <person name="Weiss V.A."/>
            <person name="de Vries M."/>
            <person name="Cruz L.M."/>
            <person name="Souza E.M."/>
        </authorList>
    </citation>
    <scope>NUCLEOTIDE SEQUENCE [LARGE SCALE GENOMIC DNA]</scope>
    <source>
        <strain evidence="2 3">CBS 131958</strain>
    </source>
</reference>
<protein>
    <submittedName>
        <fullName evidence="2">Uncharacterized protein</fullName>
    </submittedName>
</protein>
<dbReference type="Proteomes" id="UP000038010">
    <property type="component" value="Unassembled WGS sequence"/>
</dbReference>
<sequence length="274" mass="30560">MLDRPRIWLDASGEDIVNLILYSPLIVPSTYGHRYMLVSLVDVTEFIKDSAGYVPELDTISEDISIVDEVATPPSIPHRAPRIWSDYEYHLSSDDLLGGCTPDYHKAYTARPGPELEEDIWLTLAAAENQSISTSTRTASRPHPSQSPKSSGRGAAPHARDTTDDSLEEFMKSLQDLHSHFFLLSKSPLADHYEICTVSPMIAASRDWSAGLSCNSFEVLDYVGERLDEDEPFTVKVRWGSAGAPKQLYCSPLFMGPSISWVCYLVDEEIGMLW</sequence>
<dbReference type="GeneID" id="28738480"/>
<dbReference type="OrthoDB" id="5416073at2759"/>
<feature type="region of interest" description="Disordered" evidence="1">
    <location>
        <begin position="132"/>
        <end position="164"/>
    </location>
</feature>
<dbReference type="AlphaFoldDB" id="A0A0N1HEX5"/>
<evidence type="ECO:0000313" key="3">
    <source>
        <dbReference type="Proteomes" id="UP000038010"/>
    </source>
</evidence>